<evidence type="ECO:0000259" key="5">
    <source>
        <dbReference type="Pfam" id="PF00465"/>
    </source>
</evidence>
<dbReference type="InterPro" id="IPR018211">
    <property type="entry name" value="ADH_Fe_CS"/>
</dbReference>
<comment type="similarity">
    <text evidence="2">Belongs to the iron-containing alcohol dehydrogenase family.</text>
</comment>
<dbReference type="GO" id="GO:0004022">
    <property type="term" value="F:alcohol dehydrogenase (NAD+) activity"/>
    <property type="evidence" value="ECO:0007669"/>
    <property type="project" value="TreeGrafter"/>
</dbReference>
<protein>
    <submittedName>
        <fullName evidence="7">Alcohol dehydrogenase, class IV</fullName>
    </submittedName>
</protein>
<dbReference type="Pfam" id="PF00465">
    <property type="entry name" value="Fe-ADH"/>
    <property type="match status" value="1"/>
</dbReference>
<gene>
    <name evidence="7" type="ORF">SAMN06297468_1840</name>
</gene>
<name>A0A1Y6F453_9SPHN</name>
<dbReference type="Gene3D" id="1.20.1090.10">
    <property type="entry name" value="Dehydroquinate synthase-like - alpha domain"/>
    <property type="match status" value="1"/>
</dbReference>
<keyword evidence="8" id="KW-1185">Reference proteome</keyword>
<feature type="domain" description="Alcohol dehydrogenase iron-type/glycerol dehydrogenase GldA" evidence="5">
    <location>
        <begin position="16"/>
        <end position="193"/>
    </location>
</feature>
<keyword evidence="4" id="KW-0520">NAD</keyword>
<evidence type="ECO:0000313" key="8">
    <source>
        <dbReference type="Proteomes" id="UP000194420"/>
    </source>
</evidence>
<sequence length="392" mass="42165">MGTVTPSELRFTRTERVTMGRPAGEALLDQAEAMGCNKVFLLASSTLREKTDEISRIENTLGKRHTATFSGIAPHAPRADVLKAANAAREAGADMIVSIGGGSATDAAKIVSLLIKHDVRTVEDFEPLRTYVTGDGEVINPITVGPDIPVICVPTTLSGGEFNALSGATDEETQHKQGYEHRNMAPVMVVLDPAITVHTPEWLWLSTGVRSVDHAVETLSSDKSNDFADGLAESALKLLVEGLPRVKADPDDLEGRLKCQVGAWQSMISIIGGVPMGASHAIGHILGGTCNVPHGYCSCVMAPYVLQWNAEYDDSRQNRTLSVLGSTHPTAAEALDAFIRNLGMPRTLSEVGVDESRFQQVSEYTLLDIWGRTNPRPVKTADDIMEILRLAA</sequence>
<dbReference type="EMBL" id="FXWG01000002">
    <property type="protein sequence ID" value="SMQ69655.1"/>
    <property type="molecule type" value="Genomic_DNA"/>
</dbReference>
<evidence type="ECO:0000256" key="4">
    <source>
        <dbReference type="ARBA" id="ARBA00023027"/>
    </source>
</evidence>
<dbReference type="Proteomes" id="UP000194420">
    <property type="component" value="Unassembled WGS sequence"/>
</dbReference>
<dbReference type="InterPro" id="IPR039697">
    <property type="entry name" value="Alcohol_dehydrogenase_Fe"/>
</dbReference>
<dbReference type="CDD" id="cd08192">
    <property type="entry name" value="MAR-like"/>
    <property type="match status" value="1"/>
</dbReference>
<dbReference type="Pfam" id="PF25137">
    <property type="entry name" value="ADH_Fe_C"/>
    <property type="match status" value="1"/>
</dbReference>
<evidence type="ECO:0000259" key="6">
    <source>
        <dbReference type="Pfam" id="PF25137"/>
    </source>
</evidence>
<evidence type="ECO:0000313" key="7">
    <source>
        <dbReference type="EMBL" id="SMQ69655.1"/>
    </source>
</evidence>
<dbReference type="AlphaFoldDB" id="A0A1Y6F453"/>
<reference evidence="8" key="1">
    <citation type="submission" date="2017-04" db="EMBL/GenBank/DDBJ databases">
        <authorList>
            <person name="Varghese N."/>
            <person name="Submissions S."/>
        </authorList>
    </citation>
    <scope>NUCLEOTIDE SEQUENCE [LARGE SCALE GENOMIC DNA]</scope>
</reference>
<dbReference type="PROSITE" id="PS00060">
    <property type="entry name" value="ADH_IRON_2"/>
    <property type="match status" value="1"/>
</dbReference>
<dbReference type="PANTHER" id="PTHR11496">
    <property type="entry name" value="ALCOHOL DEHYDROGENASE"/>
    <property type="match status" value="1"/>
</dbReference>
<organism evidence="7 8">
    <name type="scientific">Altererythrobacter xiamenensis</name>
    <dbReference type="NCBI Taxonomy" id="1316679"/>
    <lineage>
        <taxon>Bacteria</taxon>
        <taxon>Pseudomonadati</taxon>
        <taxon>Pseudomonadota</taxon>
        <taxon>Alphaproteobacteria</taxon>
        <taxon>Sphingomonadales</taxon>
        <taxon>Erythrobacteraceae</taxon>
        <taxon>Altererythrobacter</taxon>
    </lineage>
</organism>
<dbReference type="OrthoDB" id="9815791at2"/>
<accession>A0A1Y6F453</accession>
<dbReference type="GO" id="GO:0046872">
    <property type="term" value="F:metal ion binding"/>
    <property type="evidence" value="ECO:0007669"/>
    <property type="project" value="InterPro"/>
</dbReference>
<keyword evidence="3" id="KW-0560">Oxidoreductase</keyword>
<dbReference type="InterPro" id="IPR001670">
    <property type="entry name" value="ADH_Fe/GldA"/>
</dbReference>
<proteinExistence type="inferred from homology"/>
<evidence type="ECO:0000256" key="2">
    <source>
        <dbReference type="ARBA" id="ARBA00007358"/>
    </source>
</evidence>
<dbReference type="SUPFAM" id="SSF56796">
    <property type="entry name" value="Dehydroquinate synthase-like"/>
    <property type="match status" value="1"/>
</dbReference>
<evidence type="ECO:0000256" key="3">
    <source>
        <dbReference type="ARBA" id="ARBA00023002"/>
    </source>
</evidence>
<dbReference type="PANTHER" id="PTHR11496:SF102">
    <property type="entry name" value="ALCOHOL DEHYDROGENASE 4"/>
    <property type="match status" value="1"/>
</dbReference>
<dbReference type="Gene3D" id="3.40.50.1970">
    <property type="match status" value="1"/>
</dbReference>
<comment type="cofactor">
    <cofactor evidence="1">
        <name>Fe cation</name>
        <dbReference type="ChEBI" id="CHEBI:24875"/>
    </cofactor>
</comment>
<dbReference type="InterPro" id="IPR056798">
    <property type="entry name" value="ADH_Fe_C"/>
</dbReference>
<evidence type="ECO:0000256" key="1">
    <source>
        <dbReference type="ARBA" id="ARBA00001962"/>
    </source>
</evidence>
<feature type="domain" description="Fe-containing alcohol dehydrogenase-like C-terminal" evidence="6">
    <location>
        <begin position="206"/>
        <end position="390"/>
    </location>
</feature>